<evidence type="ECO:0000256" key="1">
    <source>
        <dbReference type="ARBA" id="ARBA00004173"/>
    </source>
</evidence>
<dbReference type="SUPFAM" id="SSF53474">
    <property type="entry name" value="alpha/beta-Hydrolases"/>
    <property type="match status" value="1"/>
</dbReference>
<dbReference type="AlphaFoldDB" id="A0A3M2S7E0"/>
<proteinExistence type="predicted"/>
<keyword evidence="5" id="KW-0496">Mitochondrion</keyword>
<dbReference type="Gene3D" id="3.40.50.1820">
    <property type="entry name" value="alpha/beta hydrolase"/>
    <property type="match status" value="1"/>
</dbReference>
<dbReference type="InterPro" id="IPR029058">
    <property type="entry name" value="AB_hydrolase_fold"/>
</dbReference>
<dbReference type="Proteomes" id="UP000277212">
    <property type="component" value="Unassembled WGS sequence"/>
</dbReference>
<comment type="subcellular location">
    <subcellularLocation>
        <location evidence="2">Endoplasmic reticulum</location>
    </subcellularLocation>
    <subcellularLocation>
        <location evidence="3">Membrane</location>
    </subcellularLocation>
    <subcellularLocation>
        <location evidence="1">Mitochondrion</location>
    </subcellularLocation>
</comment>
<evidence type="ECO:0000256" key="5">
    <source>
        <dbReference type="ARBA" id="ARBA00023128"/>
    </source>
</evidence>
<dbReference type="Gene3D" id="1.25.40.10">
    <property type="entry name" value="Tetratricopeptide repeat domain"/>
    <property type="match status" value="1"/>
</dbReference>
<evidence type="ECO:0000313" key="7">
    <source>
        <dbReference type="EMBL" id="RMJ13487.1"/>
    </source>
</evidence>
<keyword evidence="4" id="KW-0256">Endoplasmic reticulum</keyword>
<keyword evidence="8" id="KW-1185">Reference proteome</keyword>
<dbReference type="PANTHER" id="PTHR48182">
    <property type="entry name" value="PROTEIN SERAC1"/>
    <property type="match status" value="1"/>
</dbReference>
<evidence type="ECO:0000313" key="8">
    <source>
        <dbReference type="Proteomes" id="UP000277212"/>
    </source>
</evidence>
<evidence type="ECO:0000256" key="2">
    <source>
        <dbReference type="ARBA" id="ARBA00004240"/>
    </source>
</evidence>
<dbReference type="SUPFAM" id="SSF48452">
    <property type="entry name" value="TPR-like"/>
    <property type="match status" value="1"/>
</dbReference>
<organism evidence="7 8">
    <name type="scientific">Fusarium kuroshium</name>
    <dbReference type="NCBI Taxonomy" id="2010991"/>
    <lineage>
        <taxon>Eukaryota</taxon>
        <taxon>Fungi</taxon>
        <taxon>Dikarya</taxon>
        <taxon>Ascomycota</taxon>
        <taxon>Pezizomycotina</taxon>
        <taxon>Sordariomycetes</taxon>
        <taxon>Hypocreomycetidae</taxon>
        <taxon>Hypocreales</taxon>
        <taxon>Nectriaceae</taxon>
        <taxon>Fusarium</taxon>
        <taxon>Fusarium solani species complex</taxon>
    </lineage>
</organism>
<comment type="caution">
    <text evidence="7">The sequence shown here is derived from an EMBL/GenBank/DDBJ whole genome shotgun (WGS) entry which is preliminary data.</text>
</comment>
<reference evidence="7 8" key="1">
    <citation type="submission" date="2017-06" db="EMBL/GenBank/DDBJ databases">
        <title>Comparative genomic analysis of Ambrosia Fusariam Clade fungi.</title>
        <authorList>
            <person name="Stajich J.E."/>
            <person name="Carrillo J."/>
            <person name="Kijimoto T."/>
            <person name="Eskalen A."/>
            <person name="O'Donnell K."/>
            <person name="Kasson M."/>
        </authorList>
    </citation>
    <scope>NUCLEOTIDE SEQUENCE [LARGE SCALE GENOMIC DNA]</scope>
    <source>
        <strain evidence="7">UCR3666</strain>
    </source>
</reference>
<dbReference type="GO" id="GO:0005783">
    <property type="term" value="C:endoplasmic reticulum"/>
    <property type="evidence" value="ECO:0007669"/>
    <property type="project" value="UniProtKB-SubCell"/>
</dbReference>
<dbReference type="GO" id="GO:0016020">
    <property type="term" value="C:membrane"/>
    <property type="evidence" value="ECO:0007669"/>
    <property type="project" value="UniProtKB-SubCell"/>
</dbReference>
<evidence type="ECO:0000256" key="3">
    <source>
        <dbReference type="ARBA" id="ARBA00004370"/>
    </source>
</evidence>
<dbReference type="InterPro" id="IPR019734">
    <property type="entry name" value="TPR_rpt"/>
</dbReference>
<gene>
    <name evidence="7" type="ORF">CDV36_006868</name>
</gene>
<dbReference type="PANTHER" id="PTHR48182:SF2">
    <property type="entry name" value="PROTEIN SERAC1"/>
    <property type="match status" value="1"/>
</dbReference>
<name>A0A3M2S7E0_9HYPO</name>
<evidence type="ECO:0000256" key="4">
    <source>
        <dbReference type="ARBA" id="ARBA00022824"/>
    </source>
</evidence>
<sequence>MESMGLTAAALGIAAAKLCAEQLAKGFRLLNDFHLFLPHKATPARDDRFRLVVETRLENADVDIVFIHGLKKSQDIACTIRDQHGHQVNFLRHGLPELDGANIMVYNYDTVLRSSEFLMRRTLFYETKQLLDCLMDQRADDPSTNRPIIFVAHSLGGILLKNALVFSTMSGRDNEQGIFKSTVGIVFIGTPHESSPSRLAEAIWEIVRPNLSPEQLQKPTWRHDEFFSRARSLAYNIGSFESIVGDLPIRPLYISPNTINNGCDGSLAPLEALRQALGKIRRHLLAFRVPHTTSNPKTIQLGFDQEFGDFAVGTNLAGLGKSTPGWPPSWLGWDVVSTEQASSRFEMPPIILNENTPWAVLSNNSEHHGTDYALRYAKAFLATPSKNPYQSIFFIKATTRTSLGISFLDIYRKILQHYSKTIGSEQAGQFLGVEGIGETADSEILSSPEMLTSTAEAVTNWLGRPHNDRWLLIIDDVPLEESNFIRPVSNAEHTKDTGLILLMKRTVLLRYSPGSKCHIIYTIPSQRDMAVECKSERSDVNESISTHAIWVLQELDEVGLRILSLCLVLSDESTRGIWSEVFHSCGDLLAAPGGTATAKSVIEHALWRLIATQILEPTPGSRFGYLRVRKNIRTDCRLHLQSSLDGPSTHDLVIMAWACLERSAMTTSKQNDHIEQWDLGTSLVENCSAAVRWCANVEESLWSLDTNLGVLGQLCERHSAWSTATTLYESEYQRQMWRPSLLSITDSSVGVETAFRLARIYFLSGVIDKAEEKCDEAIKLIKKETYNGTEFIVLDAFRLEAALMASRGRMATAAAKLEDLLVSVDGCDQSDEDDDDGDKKKDFHAAILPIVRDLSYYLACRGDFGSAASLLQRALLTEQRQKRQSQPTILLLLESMAALYRQQGELRLAERCYSDAQSLTDHWLGDCHPSAALRRAKRGVIVGLQGRPKEAVRLFEDALYTARSCLGERHQDVRYIQEYLILCLAADGQYELAMCELQDLEKKVDEAPEGSDESPTRRIRQYKEALRDANAGEGAKSGFSQNWLWQLELVKDEVGGVGWMTFLEPHTSKDGVRFSNFSFHVC</sequence>
<accession>A0A3M2S7E0</accession>
<protein>
    <submittedName>
        <fullName evidence="7">Uncharacterized protein</fullName>
    </submittedName>
</protein>
<dbReference type="SMART" id="SM00028">
    <property type="entry name" value="TPR"/>
    <property type="match status" value="3"/>
</dbReference>
<dbReference type="InterPro" id="IPR011990">
    <property type="entry name" value="TPR-like_helical_dom_sf"/>
</dbReference>
<dbReference type="GO" id="GO:0005739">
    <property type="term" value="C:mitochondrion"/>
    <property type="evidence" value="ECO:0007669"/>
    <property type="project" value="UniProtKB-SubCell"/>
</dbReference>
<dbReference type="OrthoDB" id="7464126at2759"/>
<evidence type="ECO:0000256" key="6">
    <source>
        <dbReference type="ARBA" id="ARBA00023136"/>
    </source>
</evidence>
<keyword evidence="6" id="KW-0472">Membrane</keyword>
<dbReference type="InterPro" id="IPR052374">
    <property type="entry name" value="SERAC1"/>
</dbReference>
<dbReference type="EMBL" id="NKUJ01000107">
    <property type="protein sequence ID" value="RMJ13487.1"/>
    <property type="molecule type" value="Genomic_DNA"/>
</dbReference>